<feature type="coiled-coil region" evidence="2">
    <location>
        <begin position="29"/>
        <end position="56"/>
    </location>
</feature>
<keyword evidence="4" id="KW-1185">Reference proteome</keyword>
<dbReference type="NCBIfam" id="TIGR00743">
    <property type="entry name" value="DUF406 family protein"/>
    <property type="match status" value="1"/>
</dbReference>
<comment type="similarity">
    <text evidence="1">Belongs to the UPF0381 family.</text>
</comment>
<dbReference type="Pfam" id="PF04175">
    <property type="entry name" value="DUF406"/>
    <property type="match status" value="1"/>
</dbReference>
<gene>
    <name evidence="3" type="ORF">ABUE30_00820</name>
</gene>
<organism evidence="3 4">
    <name type="scientific">Celerinatantimonas yamalensis</name>
    <dbReference type="NCBI Taxonomy" id="559956"/>
    <lineage>
        <taxon>Bacteria</taxon>
        <taxon>Pseudomonadati</taxon>
        <taxon>Pseudomonadota</taxon>
        <taxon>Gammaproteobacteria</taxon>
        <taxon>Celerinatantimonadaceae</taxon>
        <taxon>Celerinatantimonas</taxon>
    </lineage>
</organism>
<dbReference type="EMBL" id="JBEQCT010000001">
    <property type="protein sequence ID" value="MFM2483632.1"/>
    <property type="molecule type" value="Genomic_DNA"/>
</dbReference>
<sequence length="93" mass="10094">MKSQAEECLACSCVEIGSVIDGSECSTPIDQTFAQREQAQQALDALSAKVRKSENEPAQIDVNIVPQGDAFQLVGEVVFSCQAENLIFQMSLR</sequence>
<dbReference type="InterPro" id="IPR035571">
    <property type="entry name" value="UPF0234-like_C"/>
</dbReference>
<accession>A0ABW9G220</accession>
<dbReference type="PANTHER" id="PTHR38769">
    <property type="entry name" value="UPF0381 PROTEIN YFCZ-RELATED"/>
    <property type="match status" value="1"/>
</dbReference>
<protein>
    <submittedName>
        <fullName evidence="3">DUF406 family protein</fullName>
    </submittedName>
</protein>
<evidence type="ECO:0000313" key="3">
    <source>
        <dbReference type="EMBL" id="MFM2483632.1"/>
    </source>
</evidence>
<keyword evidence="2" id="KW-0175">Coiled coil</keyword>
<evidence type="ECO:0000313" key="4">
    <source>
        <dbReference type="Proteomes" id="UP001629953"/>
    </source>
</evidence>
<dbReference type="RefSeq" id="WP_408621767.1">
    <property type="nucleotide sequence ID" value="NZ_JBEQCT010000001.1"/>
</dbReference>
<reference evidence="3 4" key="1">
    <citation type="journal article" date="2013" name="Int. J. Syst. Evol. Microbiol.">
        <title>Celerinatantimonas yamalensis sp. nov., a cold-adapted diazotrophic bacterium from a cold permafrost brine.</title>
        <authorList>
            <person name="Shcherbakova V."/>
            <person name="Chuvilskaya N."/>
            <person name="Rivkina E."/>
            <person name="Demidov N."/>
            <person name="Uchaeva V."/>
            <person name="Suetin S."/>
            <person name="Suzina N."/>
            <person name="Gilichinsky D."/>
        </authorList>
    </citation>
    <scope>NUCLEOTIDE SEQUENCE [LARGE SCALE GENOMIC DNA]</scope>
    <source>
        <strain evidence="3 4">C7</strain>
    </source>
</reference>
<evidence type="ECO:0000256" key="1">
    <source>
        <dbReference type="ARBA" id="ARBA00006201"/>
    </source>
</evidence>
<name>A0ABW9G220_9GAMM</name>
<dbReference type="PANTHER" id="PTHR38769:SF1">
    <property type="entry name" value="UPF0381 PROTEIN YFCZ-RELATED"/>
    <property type="match status" value="1"/>
</dbReference>
<dbReference type="Proteomes" id="UP001629953">
    <property type="component" value="Unassembled WGS sequence"/>
</dbReference>
<proteinExistence type="inferred from homology"/>
<comment type="caution">
    <text evidence="3">The sequence shown here is derived from an EMBL/GenBank/DDBJ whole genome shotgun (WGS) entry which is preliminary data.</text>
</comment>
<dbReference type="InterPro" id="IPR005272">
    <property type="entry name" value="DUF406"/>
</dbReference>
<dbReference type="Gene3D" id="3.30.70.860">
    <property type="match status" value="1"/>
</dbReference>
<evidence type="ECO:0000256" key="2">
    <source>
        <dbReference type="SAM" id="Coils"/>
    </source>
</evidence>